<feature type="compositionally biased region" description="Low complexity" evidence="4">
    <location>
        <begin position="19"/>
        <end position="35"/>
    </location>
</feature>
<dbReference type="PANTHER" id="PTHR40621">
    <property type="entry name" value="TRANSCRIPTION FACTOR KAPC-RELATED"/>
    <property type="match status" value="1"/>
</dbReference>
<dbReference type="InterPro" id="IPR046347">
    <property type="entry name" value="bZIP_sf"/>
</dbReference>
<name>A0A507FQS3_9FUNG</name>
<proteinExistence type="predicted"/>
<dbReference type="GO" id="GO:0001228">
    <property type="term" value="F:DNA-binding transcription activator activity, RNA polymerase II-specific"/>
    <property type="evidence" value="ECO:0007669"/>
    <property type="project" value="TreeGrafter"/>
</dbReference>
<evidence type="ECO:0000256" key="4">
    <source>
        <dbReference type="SAM" id="MobiDB-lite"/>
    </source>
</evidence>
<comment type="caution">
    <text evidence="5">The sequence shown here is derived from an EMBL/GenBank/DDBJ whole genome shotgun (WGS) entry which is preliminary data.</text>
</comment>
<keyword evidence="2" id="KW-0539">Nucleus</keyword>
<evidence type="ECO:0000313" key="6">
    <source>
        <dbReference type="Proteomes" id="UP000320333"/>
    </source>
</evidence>
<organism evidence="5 6">
    <name type="scientific">Chytriomyces confervae</name>
    <dbReference type="NCBI Taxonomy" id="246404"/>
    <lineage>
        <taxon>Eukaryota</taxon>
        <taxon>Fungi</taxon>
        <taxon>Fungi incertae sedis</taxon>
        <taxon>Chytridiomycota</taxon>
        <taxon>Chytridiomycota incertae sedis</taxon>
        <taxon>Chytridiomycetes</taxon>
        <taxon>Chytridiales</taxon>
        <taxon>Chytriomycetaceae</taxon>
        <taxon>Chytriomyces</taxon>
    </lineage>
</organism>
<dbReference type="OrthoDB" id="2115669at2759"/>
<dbReference type="EMBL" id="QEAP01000010">
    <property type="protein sequence ID" value="TPX78050.1"/>
    <property type="molecule type" value="Genomic_DNA"/>
</dbReference>
<gene>
    <name evidence="5" type="ORF">CcCBS67573_g00657</name>
</gene>
<feature type="region of interest" description="Disordered" evidence="4">
    <location>
        <begin position="1"/>
        <end position="103"/>
    </location>
</feature>
<dbReference type="AlphaFoldDB" id="A0A507FQS3"/>
<dbReference type="GO" id="GO:0090575">
    <property type="term" value="C:RNA polymerase II transcription regulator complex"/>
    <property type="evidence" value="ECO:0007669"/>
    <property type="project" value="TreeGrafter"/>
</dbReference>
<sequence length="630" mass="70130">MDARDLPQLVQPPSLSDLSYFSSRASSVGSSSPQSLHPLPTLKFCIPSSSDHGQESAAPSKPESQSQQPVKKGKAGRKFATDEPANKRIAQNRASQRSYQERKQAHLKSLEAAAAFCQANHVHSGEASTQGSSESLQREVIALRKRVADLEAANARLSMKAESVSSSPDRQITMDTQGIINQLLMPSGMDSFLSNQEQHPQHFITAPLDPLLATNPFSSSNTNPYVFGTPNLLSDSSAQVNFPVSNLLNLASPDPATLRNPAFESISNSSPYGTLCGSPTTTFPSPSNSLQRRSSADFSAMDCLDCSQRTAVNREMLKNIKSLQVKENGEVLVDELCDLMENFCVKCKECEANSSVSKEIQLNENGVPADEFSVSLLKVIQSRFKVLEACDNEDDRERIIDLLLYSRRRNTNVRKNFGRIVSILRQALSSIVDPLVNASGSSMSGDALLYPFIFDLSTSSLDAELRRASQPQQVQQQQLHQHQQQQQYSHNASFLIQPTASRIAFDLTTLDAIPLGEQAPAIKIMLKSLESFKYPQESLIVDEFVDLAKHFFETCCQESGANVDVSLYEDYHREQAFRLYHAKFELLQACKTNEDHEHVMELINYTRNRSDYFQTHYDRFLSSLKEALRI</sequence>
<keyword evidence="3" id="KW-0175">Coiled coil</keyword>
<dbReference type="PANTHER" id="PTHR40621:SF6">
    <property type="entry name" value="AP-1-LIKE TRANSCRIPTION FACTOR YAP1-RELATED"/>
    <property type="match status" value="1"/>
</dbReference>
<evidence type="ECO:0000256" key="3">
    <source>
        <dbReference type="SAM" id="Coils"/>
    </source>
</evidence>
<evidence type="ECO:0000256" key="2">
    <source>
        <dbReference type="ARBA" id="ARBA00023242"/>
    </source>
</evidence>
<dbReference type="SUPFAM" id="SSF57959">
    <property type="entry name" value="Leucine zipper domain"/>
    <property type="match status" value="1"/>
</dbReference>
<feature type="coiled-coil region" evidence="3">
    <location>
        <begin position="133"/>
        <end position="160"/>
    </location>
</feature>
<dbReference type="GO" id="GO:0000976">
    <property type="term" value="F:transcription cis-regulatory region binding"/>
    <property type="evidence" value="ECO:0007669"/>
    <property type="project" value="InterPro"/>
</dbReference>
<dbReference type="InterPro" id="IPR050936">
    <property type="entry name" value="AP-1-like"/>
</dbReference>
<evidence type="ECO:0000256" key="1">
    <source>
        <dbReference type="ARBA" id="ARBA00004123"/>
    </source>
</evidence>
<protein>
    <recommendedName>
        <fullName evidence="7">BZIP domain-containing protein</fullName>
    </recommendedName>
</protein>
<evidence type="ECO:0000313" key="5">
    <source>
        <dbReference type="EMBL" id="TPX78050.1"/>
    </source>
</evidence>
<evidence type="ECO:0008006" key="7">
    <source>
        <dbReference type="Google" id="ProtNLM"/>
    </source>
</evidence>
<accession>A0A507FQS3</accession>
<dbReference type="CDD" id="cd14688">
    <property type="entry name" value="bZIP_YAP"/>
    <property type="match status" value="1"/>
</dbReference>
<comment type="subcellular location">
    <subcellularLocation>
        <location evidence="1">Nucleus</location>
    </subcellularLocation>
</comment>
<reference evidence="5 6" key="1">
    <citation type="journal article" date="2019" name="Sci. Rep.">
        <title>Comparative genomics of chytrid fungi reveal insights into the obligate biotrophic and pathogenic lifestyle of Synchytrium endobioticum.</title>
        <authorList>
            <person name="van de Vossenberg B.T.L.H."/>
            <person name="Warris S."/>
            <person name="Nguyen H.D.T."/>
            <person name="van Gent-Pelzer M.P.E."/>
            <person name="Joly D.L."/>
            <person name="van de Geest H.C."/>
            <person name="Bonants P.J.M."/>
            <person name="Smith D.S."/>
            <person name="Levesque C.A."/>
            <person name="van der Lee T.A.J."/>
        </authorList>
    </citation>
    <scope>NUCLEOTIDE SEQUENCE [LARGE SCALE GENOMIC DNA]</scope>
    <source>
        <strain evidence="5 6">CBS 675.73</strain>
    </source>
</reference>
<keyword evidence="6" id="KW-1185">Reference proteome</keyword>
<dbReference type="Proteomes" id="UP000320333">
    <property type="component" value="Unassembled WGS sequence"/>
</dbReference>
<dbReference type="Gene3D" id="1.20.5.170">
    <property type="match status" value="1"/>
</dbReference>